<evidence type="ECO:0000313" key="3">
    <source>
        <dbReference type="Proteomes" id="UP000253495"/>
    </source>
</evidence>
<comment type="caution">
    <text evidence="2">The sequence shown here is derived from an EMBL/GenBank/DDBJ whole genome shotgun (WGS) entry which is preliminary data.</text>
</comment>
<organism evidence="2 3">
    <name type="scientific">Halopolyspora algeriensis</name>
    <dbReference type="NCBI Taxonomy" id="1500506"/>
    <lineage>
        <taxon>Bacteria</taxon>
        <taxon>Bacillati</taxon>
        <taxon>Actinomycetota</taxon>
        <taxon>Actinomycetes</taxon>
        <taxon>Actinomycetes incertae sedis</taxon>
        <taxon>Halopolyspora</taxon>
    </lineage>
</organism>
<gene>
    <name evidence="2" type="ORF">DFQ14_102227</name>
</gene>
<dbReference type="AlphaFoldDB" id="A0A368VV04"/>
<dbReference type="Proteomes" id="UP000253495">
    <property type="component" value="Unassembled WGS sequence"/>
</dbReference>
<feature type="region of interest" description="Disordered" evidence="1">
    <location>
        <begin position="18"/>
        <end position="42"/>
    </location>
</feature>
<accession>A0A368VV04</accession>
<evidence type="ECO:0000313" key="2">
    <source>
        <dbReference type="EMBL" id="RCW45926.1"/>
    </source>
</evidence>
<protein>
    <submittedName>
        <fullName evidence="2">Uncharacterized protein</fullName>
    </submittedName>
</protein>
<name>A0A368VV04_9ACTN</name>
<evidence type="ECO:0000256" key="1">
    <source>
        <dbReference type="SAM" id="MobiDB-lite"/>
    </source>
</evidence>
<proteinExistence type="predicted"/>
<sequence length="42" mass="4720">MVSELRTATPRPRLVVGVDHSDQTWGMQPCGQPRRPPHEPVT</sequence>
<dbReference type="EMBL" id="QPJC01000002">
    <property type="protein sequence ID" value="RCW45926.1"/>
    <property type="molecule type" value="Genomic_DNA"/>
</dbReference>
<reference evidence="2 3" key="1">
    <citation type="submission" date="2018-07" db="EMBL/GenBank/DDBJ databases">
        <title>Genomic Encyclopedia of Type Strains, Phase III (KMG-III): the genomes of soil and plant-associated and newly described type strains.</title>
        <authorList>
            <person name="Whitman W."/>
        </authorList>
    </citation>
    <scope>NUCLEOTIDE SEQUENCE [LARGE SCALE GENOMIC DNA]</scope>
    <source>
        <strain evidence="2 3">CECT 8575</strain>
    </source>
</reference>
<keyword evidence="3" id="KW-1185">Reference proteome</keyword>